<dbReference type="InterPro" id="IPR006311">
    <property type="entry name" value="TAT_signal"/>
</dbReference>
<accession>A0A6G8PZY5</accession>
<feature type="region of interest" description="Disordered" evidence="1">
    <location>
        <begin position="38"/>
        <end position="59"/>
    </location>
</feature>
<keyword evidence="2" id="KW-1133">Transmembrane helix</keyword>
<protein>
    <recommendedName>
        <fullName evidence="5">Twin-arginine translocation signal domain-containing protein</fullName>
    </recommendedName>
</protein>
<evidence type="ECO:0000256" key="2">
    <source>
        <dbReference type="SAM" id="Phobius"/>
    </source>
</evidence>
<organism evidence="3 4">
    <name type="scientific">Rubrobacter marinus</name>
    <dbReference type="NCBI Taxonomy" id="2653852"/>
    <lineage>
        <taxon>Bacteria</taxon>
        <taxon>Bacillati</taxon>
        <taxon>Actinomycetota</taxon>
        <taxon>Rubrobacteria</taxon>
        <taxon>Rubrobacterales</taxon>
        <taxon>Rubrobacteraceae</taxon>
        <taxon>Rubrobacter</taxon>
    </lineage>
</organism>
<evidence type="ECO:0008006" key="5">
    <source>
        <dbReference type="Google" id="ProtNLM"/>
    </source>
</evidence>
<evidence type="ECO:0000256" key="1">
    <source>
        <dbReference type="SAM" id="MobiDB-lite"/>
    </source>
</evidence>
<name>A0A6G8PZY5_9ACTN</name>
<dbReference type="RefSeq" id="WP_166397454.1">
    <property type="nucleotide sequence ID" value="NZ_CP045121.1"/>
</dbReference>
<feature type="transmembrane region" description="Helical" evidence="2">
    <location>
        <begin position="14"/>
        <end position="36"/>
    </location>
</feature>
<dbReference type="AlphaFoldDB" id="A0A6G8PZY5"/>
<evidence type="ECO:0000313" key="3">
    <source>
        <dbReference type="EMBL" id="QIN79781.1"/>
    </source>
</evidence>
<dbReference type="PROSITE" id="PS51318">
    <property type="entry name" value="TAT"/>
    <property type="match status" value="1"/>
</dbReference>
<evidence type="ECO:0000313" key="4">
    <source>
        <dbReference type="Proteomes" id="UP000502706"/>
    </source>
</evidence>
<sequence>MARPRNDEVLSRRAFLKLGLAGLSATALLFLSGCLGRSRRRRRTTRTKTSRVRRHKKRR</sequence>
<dbReference type="Proteomes" id="UP000502706">
    <property type="component" value="Chromosome"/>
</dbReference>
<reference evidence="3 4" key="1">
    <citation type="submission" date="2019-10" db="EMBL/GenBank/DDBJ databases">
        <title>Rubrobacter sp nov SCSIO 52915 isolated from a deep-sea sediment in the South China Sea.</title>
        <authorList>
            <person name="Chen R.W."/>
        </authorList>
    </citation>
    <scope>NUCLEOTIDE SEQUENCE [LARGE SCALE GENOMIC DNA]</scope>
    <source>
        <strain evidence="3 4">SCSIO 52915</strain>
    </source>
</reference>
<dbReference type="EMBL" id="CP045121">
    <property type="protein sequence ID" value="QIN79781.1"/>
    <property type="molecule type" value="Genomic_DNA"/>
</dbReference>
<keyword evidence="2" id="KW-0472">Membrane</keyword>
<keyword evidence="4" id="KW-1185">Reference proteome</keyword>
<keyword evidence="2" id="KW-0812">Transmembrane</keyword>
<dbReference type="KEGG" id="rmar:GBA65_15980"/>
<dbReference type="PROSITE" id="PS51257">
    <property type="entry name" value="PROKAR_LIPOPROTEIN"/>
    <property type="match status" value="1"/>
</dbReference>
<gene>
    <name evidence="3" type="ORF">GBA65_15980</name>
</gene>
<proteinExistence type="predicted"/>